<keyword evidence="8 10" id="KW-0464">Manganese</keyword>
<comment type="cofactor">
    <cofactor evidence="10">
        <name>Mg(2+)</name>
        <dbReference type="ChEBI" id="CHEBI:18420"/>
    </cofactor>
    <cofactor evidence="10">
        <name>Mn(2+)</name>
        <dbReference type="ChEBI" id="CHEBI:29035"/>
    </cofactor>
</comment>
<comment type="caution">
    <text evidence="11">The sequence shown here is derived from an EMBL/GenBank/DDBJ whole genome shotgun (WGS) entry which is preliminary data.</text>
</comment>
<feature type="binding site" evidence="10">
    <location>
        <position position="226"/>
    </location>
    <ligand>
        <name>Mn(2+)</name>
        <dbReference type="ChEBI" id="CHEBI:29035"/>
    </ligand>
</feature>
<feature type="binding site" evidence="10">
    <location>
        <position position="161"/>
    </location>
    <ligand>
        <name>Mn(2+)</name>
        <dbReference type="ChEBI" id="CHEBI:29035"/>
    </ligand>
</feature>
<reference evidence="12" key="1">
    <citation type="submission" date="2017-06" db="EMBL/GenBank/DDBJ databases">
        <title>Genome analysis of Fimbriiglobus ruber SP5, the first member of the order Planctomycetales with confirmed chitinolytic capability.</title>
        <authorList>
            <person name="Ravin N.V."/>
            <person name="Rakitin A.L."/>
            <person name="Ivanova A.A."/>
            <person name="Beletsky A.V."/>
            <person name="Kulichevskaya I.S."/>
            <person name="Mardanov A.V."/>
            <person name="Dedysh S.N."/>
        </authorList>
    </citation>
    <scope>NUCLEOTIDE SEQUENCE [LARGE SCALE GENOMIC DNA]</scope>
    <source>
        <strain evidence="12">SP5</strain>
    </source>
</reference>
<feature type="binding site" evidence="10">
    <location>
        <position position="241"/>
    </location>
    <ligand>
        <name>Mn(2+)</name>
        <dbReference type="ChEBI" id="CHEBI:29035"/>
    </ligand>
</feature>
<organism evidence="11 12">
    <name type="scientific">Fimbriiglobus ruber</name>
    <dbReference type="NCBI Taxonomy" id="1908690"/>
    <lineage>
        <taxon>Bacteria</taxon>
        <taxon>Pseudomonadati</taxon>
        <taxon>Planctomycetota</taxon>
        <taxon>Planctomycetia</taxon>
        <taxon>Gemmatales</taxon>
        <taxon>Gemmataceae</taxon>
        <taxon>Fimbriiglobus</taxon>
    </lineage>
</organism>
<evidence type="ECO:0000256" key="2">
    <source>
        <dbReference type="ARBA" id="ARBA00022723"/>
    </source>
</evidence>
<dbReference type="GO" id="GO:0003677">
    <property type="term" value="F:DNA binding"/>
    <property type="evidence" value="ECO:0007669"/>
    <property type="project" value="UniProtKB-KW"/>
</dbReference>
<evidence type="ECO:0000256" key="10">
    <source>
        <dbReference type="HAMAP-Rule" id="MF_01470"/>
    </source>
</evidence>
<comment type="function">
    <text evidence="10">CRISPR (clustered regularly interspaced short palindromic repeat), is an adaptive immune system that provides protection against mobile genetic elements (viruses, transposable elements and conjugative plasmids). CRISPR clusters contain spacers, sequences complementary to antecedent mobile elements, and target invading nucleic acids. CRISPR clusters are transcribed and processed into CRISPR RNA (crRNA). Acts as a dsDNA endonuclease. Involved in the integration of spacer DNA into the CRISPR cassette.</text>
</comment>
<evidence type="ECO:0000313" key="11">
    <source>
        <dbReference type="EMBL" id="OWK41135.1"/>
    </source>
</evidence>
<dbReference type="PANTHER" id="PTHR34353">
    <property type="entry name" value="CRISPR-ASSOCIATED ENDONUCLEASE CAS1 1"/>
    <property type="match status" value="1"/>
</dbReference>
<evidence type="ECO:0000256" key="7">
    <source>
        <dbReference type="ARBA" id="ARBA00023125"/>
    </source>
</evidence>
<dbReference type="GO" id="GO:0016787">
    <property type="term" value="F:hydrolase activity"/>
    <property type="evidence" value="ECO:0007669"/>
    <property type="project" value="UniProtKB-KW"/>
</dbReference>
<dbReference type="CDD" id="cd09634">
    <property type="entry name" value="Cas1_I-II-III"/>
    <property type="match status" value="1"/>
</dbReference>
<dbReference type="GO" id="GO:0051607">
    <property type="term" value="P:defense response to virus"/>
    <property type="evidence" value="ECO:0007669"/>
    <property type="project" value="UniProtKB-UniRule"/>
</dbReference>
<name>A0A225DXQ7_9BACT</name>
<evidence type="ECO:0000256" key="5">
    <source>
        <dbReference type="ARBA" id="ARBA00022842"/>
    </source>
</evidence>
<evidence type="ECO:0000256" key="4">
    <source>
        <dbReference type="ARBA" id="ARBA00022801"/>
    </source>
</evidence>
<dbReference type="InterPro" id="IPR002729">
    <property type="entry name" value="CRISPR-assoc_Cas1"/>
</dbReference>
<keyword evidence="3 10" id="KW-0255">Endonuclease</keyword>
<dbReference type="Gene3D" id="1.20.120.920">
    <property type="entry name" value="CRISPR-associated endonuclease Cas1, C-terminal domain"/>
    <property type="match status" value="1"/>
</dbReference>
<dbReference type="GO" id="GO:0046872">
    <property type="term" value="F:metal ion binding"/>
    <property type="evidence" value="ECO:0007669"/>
    <property type="project" value="UniProtKB-UniRule"/>
</dbReference>
<accession>A0A225DXQ7</accession>
<dbReference type="InterPro" id="IPR042206">
    <property type="entry name" value="CRISPR-assoc_Cas1_C"/>
</dbReference>
<dbReference type="PANTHER" id="PTHR34353:SF2">
    <property type="entry name" value="CRISPR-ASSOCIATED ENDONUCLEASE CAS1 1"/>
    <property type="match status" value="1"/>
</dbReference>
<dbReference type="EMBL" id="NIDE01000007">
    <property type="protein sequence ID" value="OWK41135.1"/>
    <property type="molecule type" value="Genomic_DNA"/>
</dbReference>
<dbReference type="NCBIfam" id="TIGR00287">
    <property type="entry name" value="cas1"/>
    <property type="match status" value="1"/>
</dbReference>
<dbReference type="AlphaFoldDB" id="A0A225DXQ7"/>
<keyword evidence="12" id="KW-1185">Reference proteome</keyword>
<keyword evidence="2 10" id="KW-0479">Metal-binding</keyword>
<keyword evidence="7 10" id="KW-0238">DNA-binding</keyword>
<evidence type="ECO:0000313" key="12">
    <source>
        <dbReference type="Proteomes" id="UP000214646"/>
    </source>
</evidence>
<dbReference type="EC" id="3.1.-.-" evidence="10"/>
<proteinExistence type="inferred from homology"/>
<comment type="subunit">
    <text evidence="9 10">Homodimer, forms a heterotetramer with a Cas2 homodimer.</text>
</comment>
<dbReference type="HAMAP" id="MF_01470">
    <property type="entry name" value="Cas1"/>
    <property type="match status" value="1"/>
</dbReference>
<dbReference type="Pfam" id="PF01867">
    <property type="entry name" value="Cas_Cas1"/>
    <property type="match status" value="1"/>
</dbReference>
<keyword evidence="1 10" id="KW-0540">Nuclease</keyword>
<dbReference type="GO" id="GO:0004519">
    <property type="term" value="F:endonuclease activity"/>
    <property type="evidence" value="ECO:0007669"/>
    <property type="project" value="UniProtKB-UniRule"/>
</dbReference>
<dbReference type="GO" id="GO:0043571">
    <property type="term" value="P:maintenance of CRISPR repeat elements"/>
    <property type="evidence" value="ECO:0007669"/>
    <property type="project" value="UniProtKB-UniRule"/>
</dbReference>
<keyword evidence="4 10" id="KW-0378">Hydrolase</keyword>
<dbReference type="Proteomes" id="UP000214646">
    <property type="component" value="Unassembled WGS sequence"/>
</dbReference>
<dbReference type="InterPro" id="IPR050646">
    <property type="entry name" value="Cas1"/>
</dbReference>
<evidence type="ECO:0000256" key="1">
    <source>
        <dbReference type="ARBA" id="ARBA00022722"/>
    </source>
</evidence>
<evidence type="ECO:0000256" key="8">
    <source>
        <dbReference type="ARBA" id="ARBA00023211"/>
    </source>
</evidence>
<evidence type="ECO:0000256" key="6">
    <source>
        <dbReference type="ARBA" id="ARBA00023118"/>
    </source>
</evidence>
<comment type="similarity">
    <text evidence="10">Belongs to the CRISPR-associated endonuclease Cas1 family.</text>
</comment>
<evidence type="ECO:0000256" key="3">
    <source>
        <dbReference type="ARBA" id="ARBA00022759"/>
    </source>
</evidence>
<gene>
    <name evidence="10" type="primary">cas1</name>
    <name evidence="11" type="ORF">FRUB_05027</name>
</gene>
<evidence type="ECO:0000256" key="9">
    <source>
        <dbReference type="ARBA" id="ARBA00038592"/>
    </source>
</evidence>
<keyword evidence="6 10" id="KW-0051">Antiviral defense</keyword>
<sequence>MTSVQVPVAHLVGPGQLKMINGHLAFKRQGDGPLRLDPTALTVVCCYGDVSVTGAALDLLFRHRVDTAWFTPAGARCRGRLAGTDARTTGTRVRQHRVFASAVHRRDWARLVVAGKIETMATAARRYQRNQVSTGTLLTDLGAIAEQVPAAETADAVRGLEGAASAAWFRFLGGLFRPPWAFTTRSRRPPADPVNALLSLGYTWLLNRATAGLEAGGYEPQLGGLHEYRAGRPSLSCDLIEPLRVPAVDRWVVGACGQDEIAPDQFVVEESGGFRLQPKAFGTAVYLWEKSWQEAGADDTLREWIAALATFLRERSDPTDESESPDL</sequence>
<keyword evidence="5 10" id="KW-0460">Magnesium</keyword>
<protein>
    <recommendedName>
        <fullName evidence="10">CRISPR-associated endonuclease Cas1</fullName>
        <ecNumber evidence="10">3.1.-.-</ecNumber>
    </recommendedName>
</protein>